<protein>
    <recommendedName>
        <fullName evidence="3">SRPBCC family protein</fullName>
    </recommendedName>
</protein>
<proteinExistence type="predicted"/>
<dbReference type="EMBL" id="VYSA01000005">
    <property type="protein sequence ID" value="KAA9105500.1"/>
    <property type="molecule type" value="Genomic_DNA"/>
</dbReference>
<dbReference type="OrthoDB" id="5073662at2"/>
<dbReference type="InterPro" id="IPR023393">
    <property type="entry name" value="START-like_dom_sf"/>
</dbReference>
<evidence type="ECO:0008006" key="3">
    <source>
        <dbReference type="Google" id="ProtNLM"/>
    </source>
</evidence>
<keyword evidence="2" id="KW-1185">Reference proteome</keyword>
<dbReference type="RefSeq" id="WP_150450232.1">
    <property type="nucleotide sequence ID" value="NZ_VYSA01000005.1"/>
</dbReference>
<name>A0A5J5IYY0_9MICO</name>
<reference evidence="2" key="1">
    <citation type="submission" date="2019-09" db="EMBL/GenBank/DDBJ databases">
        <title>Mumia zhuanghuii sp. nov. isolated from the intestinal contents of plateau pika (Ochotona curzoniae) in the Qinghai-Tibet plateau of China.</title>
        <authorList>
            <person name="Tian Z."/>
        </authorList>
    </citation>
    <scope>NUCLEOTIDE SEQUENCE [LARGE SCALE GENOMIC DNA]</scope>
    <source>
        <strain evidence="2">JCM 30598</strain>
    </source>
</reference>
<sequence length="150" mass="16418">MATRSFELTTIVSAPPAGVIDFLADLSAHRGMHPYLQSAQVVARGTAADGEWAEWAVVERPRLGPLRYTIRFPARMTRVSPDSLEGRVRAAPGCYLRTTTTARATDVGTVVGEVTEVEAPLPLVAYMARHARLAHERTFSMLNAELARRS</sequence>
<comment type="caution">
    <text evidence="1">The sequence shown here is derived from an EMBL/GenBank/DDBJ whole genome shotgun (WGS) entry which is preliminary data.</text>
</comment>
<dbReference type="Gene3D" id="3.30.530.20">
    <property type="match status" value="1"/>
</dbReference>
<evidence type="ECO:0000313" key="1">
    <source>
        <dbReference type="EMBL" id="KAA9105500.1"/>
    </source>
</evidence>
<accession>A0A5J5IYY0</accession>
<organism evidence="1 2">
    <name type="scientific">Microbacterium rhizomatis</name>
    <dbReference type="NCBI Taxonomy" id="1631477"/>
    <lineage>
        <taxon>Bacteria</taxon>
        <taxon>Bacillati</taxon>
        <taxon>Actinomycetota</taxon>
        <taxon>Actinomycetes</taxon>
        <taxon>Micrococcales</taxon>
        <taxon>Microbacteriaceae</taxon>
        <taxon>Microbacterium</taxon>
    </lineage>
</organism>
<gene>
    <name evidence="1" type="ORF">F6B43_17130</name>
</gene>
<evidence type="ECO:0000313" key="2">
    <source>
        <dbReference type="Proteomes" id="UP000325827"/>
    </source>
</evidence>
<dbReference type="Proteomes" id="UP000325827">
    <property type="component" value="Unassembled WGS sequence"/>
</dbReference>
<dbReference type="SUPFAM" id="SSF55961">
    <property type="entry name" value="Bet v1-like"/>
    <property type="match status" value="1"/>
</dbReference>
<dbReference type="AlphaFoldDB" id="A0A5J5IYY0"/>